<evidence type="ECO:0000313" key="4">
    <source>
        <dbReference type="Proteomes" id="UP000676246"/>
    </source>
</evidence>
<organism evidence="3 4">
    <name type="scientific">Ideonella alba</name>
    <dbReference type="NCBI Taxonomy" id="2824118"/>
    <lineage>
        <taxon>Bacteria</taxon>
        <taxon>Pseudomonadati</taxon>
        <taxon>Pseudomonadota</taxon>
        <taxon>Betaproteobacteria</taxon>
        <taxon>Burkholderiales</taxon>
        <taxon>Sphaerotilaceae</taxon>
        <taxon>Ideonella</taxon>
    </lineage>
</organism>
<dbReference type="RefSeq" id="WP_210851591.1">
    <property type="nucleotide sequence ID" value="NZ_JAGQDD010000001.1"/>
</dbReference>
<feature type="compositionally biased region" description="Low complexity" evidence="1">
    <location>
        <begin position="211"/>
        <end position="224"/>
    </location>
</feature>
<evidence type="ECO:0000256" key="1">
    <source>
        <dbReference type="SAM" id="MobiDB-lite"/>
    </source>
</evidence>
<name>A0A941BDW6_9BURK</name>
<protein>
    <recommendedName>
        <fullName evidence="5">Yip1 domain-containing protein</fullName>
    </recommendedName>
</protein>
<evidence type="ECO:0000256" key="2">
    <source>
        <dbReference type="SAM" id="Phobius"/>
    </source>
</evidence>
<keyword evidence="4" id="KW-1185">Reference proteome</keyword>
<feature type="transmembrane region" description="Helical" evidence="2">
    <location>
        <begin position="77"/>
        <end position="96"/>
    </location>
</feature>
<gene>
    <name evidence="3" type="ORF">KAK03_02520</name>
</gene>
<feature type="transmembrane region" description="Helical" evidence="2">
    <location>
        <begin position="133"/>
        <end position="153"/>
    </location>
</feature>
<evidence type="ECO:0000313" key="3">
    <source>
        <dbReference type="EMBL" id="MBQ0929342.1"/>
    </source>
</evidence>
<feature type="transmembrane region" description="Helical" evidence="2">
    <location>
        <begin position="165"/>
        <end position="186"/>
    </location>
</feature>
<proteinExistence type="predicted"/>
<sequence>MSAAAAWGAWAQALRLLRRPATQWPALPLSAPGAGWRFTLPLMLVGVLAATLGFSLVGLRSGDFSTRFLPMAALREAVGAALLALVFALLLAESALRWAPRFGGQSSRTALVSAALYALGPLWLWSQTLLWPLLWWAWPLALAAVVWQVHAGLRQAAQPSDSRALAYTATSVITAAAVLLLLASLARCSGLPAAPTVPPFPWSAPPEWSDAAASAARSGTGAVARPDESGQGGPGERVGLVPPDGAGSGAMTLPPGTAASATADLERWVRSGQPTEPLTRTVLQDLLPGPIDGFDRRITESYAHAPGASDAMRQVLTTGAMARVENVARQDRSRYLHLTIEDLGGHGSALAAKLLSEIASGSGLQGDERTQRSMSADDSSISRLECDLPTRECKLEVLVGERYHVRAESGQLPADELRRYVARVDLGALAARAKAKRPIE</sequence>
<comment type="caution">
    <text evidence="3">The sequence shown here is derived from an EMBL/GenBank/DDBJ whole genome shotgun (WGS) entry which is preliminary data.</text>
</comment>
<dbReference type="Proteomes" id="UP000676246">
    <property type="component" value="Unassembled WGS sequence"/>
</dbReference>
<keyword evidence="2" id="KW-1133">Transmembrane helix</keyword>
<accession>A0A941BDW6</accession>
<keyword evidence="2" id="KW-0472">Membrane</keyword>
<dbReference type="EMBL" id="JAGQDD010000001">
    <property type="protein sequence ID" value="MBQ0929342.1"/>
    <property type="molecule type" value="Genomic_DNA"/>
</dbReference>
<keyword evidence="2" id="KW-0812">Transmembrane</keyword>
<evidence type="ECO:0008006" key="5">
    <source>
        <dbReference type="Google" id="ProtNLM"/>
    </source>
</evidence>
<feature type="region of interest" description="Disordered" evidence="1">
    <location>
        <begin position="211"/>
        <end position="261"/>
    </location>
</feature>
<reference evidence="3 4" key="1">
    <citation type="submission" date="2021-04" db="EMBL/GenBank/DDBJ databases">
        <title>The genome sequence of Ideonella sp. 3Y2.</title>
        <authorList>
            <person name="Liu Y."/>
        </authorList>
    </citation>
    <scope>NUCLEOTIDE SEQUENCE [LARGE SCALE GENOMIC DNA]</scope>
    <source>
        <strain evidence="3 4">3Y2</strain>
    </source>
</reference>
<dbReference type="AlphaFoldDB" id="A0A941BDW6"/>
<feature type="transmembrane region" description="Helical" evidence="2">
    <location>
        <begin position="38"/>
        <end position="57"/>
    </location>
</feature>